<dbReference type="InterPro" id="IPR047952">
    <property type="entry name" value="Transpos_IS4"/>
</dbReference>
<dbReference type="InterPro" id="IPR012337">
    <property type="entry name" value="RNaseH-like_sf"/>
</dbReference>
<evidence type="ECO:0000313" key="8">
    <source>
        <dbReference type="Proteomes" id="UP001228581"/>
    </source>
</evidence>
<evidence type="ECO:0000256" key="2">
    <source>
        <dbReference type="ARBA" id="ARBA00022578"/>
    </source>
</evidence>
<keyword evidence="8" id="KW-1185">Reference proteome</keyword>
<dbReference type="EMBL" id="JASJOT010000055">
    <property type="protein sequence ID" value="MDJ1498701.1"/>
    <property type="molecule type" value="Genomic_DNA"/>
</dbReference>
<evidence type="ECO:0000256" key="5">
    <source>
        <dbReference type="SAM" id="Phobius"/>
    </source>
</evidence>
<evidence type="ECO:0000256" key="1">
    <source>
        <dbReference type="ARBA" id="ARBA00010075"/>
    </source>
</evidence>
<proteinExistence type="inferred from homology"/>
<comment type="caution">
    <text evidence="7">The sequence shown here is derived from an EMBL/GenBank/DDBJ whole genome shotgun (WGS) entry which is preliminary data.</text>
</comment>
<name>A0ABT7CYF8_9BACT</name>
<keyword evidence="4" id="KW-0233">DNA recombination</keyword>
<evidence type="ECO:0000256" key="3">
    <source>
        <dbReference type="ARBA" id="ARBA00023125"/>
    </source>
</evidence>
<evidence type="ECO:0000313" key="7">
    <source>
        <dbReference type="EMBL" id="MDJ1498701.1"/>
    </source>
</evidence>
<protein>
    <submittedName>
        <fullName evidence="7">IS4 family transposase</fullName>
    </submittedName>
</protein>
<gene>
    <name evidence="7" type="ORF">QNI19_37560</name>
</gene>
<dbReference type="PANTHER" id="PTHR33258">
    <property type="entry name" value="TRANSPOSASE INSL FOR INSERTION SEQUENCE ELEMENT IS186A-RELATED"/>
    <property type="match status" value="1"/>
</dbReference>
<comment type="similarity">
    <text evidence="1">Belongs to the transposase 11 family.</text>
</comment>
<keyword evidence="2" id="KW-0815">Transposition</keyword>
<dbReference type="InterPro" id="IPR002559">
    <property type="entry name" value="Transposase_11"/>
</dbReference>
<dbReference type="NCBIfam" id="NF033592">
    <property type="entry name" value="transpos_IS4_1"/>
    <property type="match status" value="1"/>
</dbReference>
<dbReference type="RefSeq" id="WP_314005375.1">
    <property type="nucleotide sequence ID" value="NZ_JASJOT010000055.1"/>
</dbReference>
<keyword evidence="5" id="KW-0472">Membrane</keyword>
<dbReference type="Gene3D" id="3.90.350.10">
    <property type="entry name" value="Transposase Inhibitor Protein From Tn5, Chain A, domain 1"/>
    <property type="match status" value="1"/>
</dbReference>
<feature type="domain" description="Transposase IS4-like" evidence="6">
    <location>
        <begin position="198"/>
        <end position="399"/>
    </location>
</feature>
<sequence length="444" mass="51747">MSLFKDHKVSVSEVLSFIPEALLSHLSTTTKVDYYAKVLHGKKMFYLLLYSILDNDRLSQRSLEDTFNYSGFKAIFNLDLSETVRRSSLSDRLSSIDPAYFKEIFDYIYDRFSEQYTQSEREKYHLMRVDSTLVAEAAIKLKEGIDQKSSKKLIKYSMCFDGILPADVQTFTSQIYSSEDNALPEAVFKQVQKEREQTTVQANQAETIYLIDRGLQSTRTIKEFTDRKIKFVIRLKQNRKYEQIHSLLKEGQDLDFGDTVLEEDSLVHLYTGVPIKNKQGNIHYKEEKVETPFRLVIVKKKTQTDKTDVEKTDVEKTDVEKTDVEKTDVEKTDQEKQFWFITNVFDLTAKQVADSYRRRWDIEVFFRFIKQELNVNHLVSLSKNGIQVIIYMSLIVAMLVLLYKKANNLGYKTAKRRFVLQLRELITAIMITLAGGDPNNVFKT</sequence>
<dbReference type="SUPFAM" id="SSF53098">
    <property type="entry name" value="Ribonuclease H-like"/>
    <property type="match status" value="1"/>
</dbReference>
<organism evidence="7 8">
    <name type="scientific">Xanthocytophaga flava</name>
    <dbReference type="NCBI Taxonomy" id="3048013"/>
    <lineage>
        <taxon>Bacteria</taxon>
        <taxon>Pseudomonadati</taxon>
        <taxon>Bacteroidota</taxon>
        <taxon>Cytophagia</taxon>
        <taxon>Cytophagales</taxon>
        <taxon>Rhodocytophagaceae</taxon>
        <taxon>Xanthocytophaga</taxon>
    </lineage>
</organism>
<feature type="transmembrane region" description="Helical" evidence="5">
    <location>
        <begin position="388"/>
        <end position="406"/>
    </location>
</feature>
<evidence type="ECO:0000256" key="4">
    <source>
        <dbReference type="ARBA" id="ARBA00023172"/>
    </source>
</evidence>
<keyword evidence="5" id="KW-1133">Transmembrane helix</keyword>
<dbReference type="Proteomes" id="UP001228581">
    <property type="component" value="Unassembled WGS sequence"/>
</dbReference>
<dbReference type="PANTHER" id="PTHR33258:SF1">
    <property type="entry name" value="TRANSPOSASE INSL FOR INSERTION SEQUENCE ELEMENT IS186A-RELATED"/>
    <property type="match status" value="1"/>
</dbReference>
<evidence type="ECO:0000259" key="6">
    <source>
        <dbReference type="Pfam" id="PF01609"/>
    </source>
</evidence>
<dbReference type="Pfam" id="PF01609">
    <property type="entry name" value="DDE_Tnp_1"/>
    <property type="match status" value="1"/>
</dbReference>
<keyword evidence="3" id="KW-0238">DNA-binding</keyword>
<accession>A0ABT7CYF8</accession>
<reference evidence="7 8" key="1">
    <citation type="submission" date="2023-05" db="EMBL/GenBank/DDBJ databases">
        <authorList>
            <person name="Zhang X."/>
        </authorList>
    </citation>
    <scope>NUCLEOTIDE SEQUENCE [LARGE SCALE GENOMIC DNA]</scope>
    <source>
        <strain evidence="7 8">DM2B3-1</strain>
    </source>
</reference>
<keyword evidence="5" id="KW-0812">Transmembrane</keyword>